<dbReference type="SUPFAM" id="SSF50249">
    <property type="entry name" value="Nucleic acid-binding proteins"/>
    <property type="match status" value="1"/>
</dbReference>
<protein>
    <submittedName>
        <fullName evidence="2">Elongation factor P</fullName>
    </submittedName>
</protein>
<proteinExistence type="predicted"/>
<dbReference type="AlphaFoldDB" id="A0A2M7X441"/>
<keyword evidence="2" id="KW-0648">Protein biosynthesis</keyword>
<dbReference type="GO" id="GO:0003746">
    <property type="term" value="F:translation elongation factor activity"/>
    <property type="evidence" value="ECO:0007669"/>
    <property type="project" value="UniProtKB-KW"/>
</dbReference>
<organism evidence="2 3">
    <name type="scientific">candidate division WWE3 bacterium CG_4_9_14_3_um_filter_34_6</name>
    <dbReference type="NCBI Taxonomy" id="1975079"/>
    <lineage>
        <taxon>Bacteria</taxon>
        <taxon>Katanobacteria</taxon>
    </lineage>
</organism>
<feature type="non-terminal residue" evidence="2">
    <location>
        <position position="1"/>
    </location>
</feature>
<evidence type="ECO:0000313" key="3">
    <source>
        <dbReference type="Proteomes" id="UP000230683"/>
    </source>
</evidence>
<dbReference type="Pfam" id="PF09285">
    <property type="entry name" value="Elong-fact-P_C"/>
    <property type="match status" value="1"/>
</dbReference>
<comment type="caution">
    <text evidence="2">The sequence shown here is derived from an EMBL/GenBank/DDBJ whole genome shotgun (WGS) entry which is preliminary data.</text>
</comment>
<reference evidence="3" key="1">
    <citation type="submission" date="2017-09" db="EMBL/GenBank/DDBJ databases">
        <title>Depth-based differentiation of microbial function through sediment-hosted aquifers and enrichment of novel symbionts in the deep terrestrial subsurface.</title>
        <authorList>
            <person name="Probst A.J."/>
            <person name="Ladd B."/>
            <person name="Jarett J.K."/>
            <person name="Geller-Mcgrath D.E."/>
            <person name="Sieber C.M.K."/>
            <person name="Emerson J.B."/>
            <person name="Anantharaman K."/>
            <person name="Thomas B.C."/>
            <person name="Malmstrom R."/>
            <person name="Stieglmeier M."/>
            <person name="Klingl A."/>
            <person name="Woyke T."/>
            <person name="Ryan C.M."/>
            <person name="Banfield J.F."/>
        </authorList>
    </citation>
    <scope>NUCLEOTIDE SEQUENCE [LARGE SCALE GENOMIC DNA]</scope>
</reference>
<sequence>YVKLENGLEIQAPQFIKAGDVVKINTTSCSYVSRGS</sequence>
<evidence type="ECO:0000259" key="1">
    <source>
        <dbReference type="SMART" id="SM00841"/>
    </source>
</evidence>
<dbReference type="GO" id="GO:0043043">
    <property type="term" value="P:peptide biosynthetic process"/>
    <property type="evidence" value="ECO:0007669"/>
    <property type="project" value="InterPro"/>
</dbReference>
<dbReference type="EMBL" id="PFWY01000061">
    <property type="protein sequence ID" value="PJA40923.1"/>
    <property type="molecule type" value="Genomic_DNA"/>
</dbReference>
<dbReference type="InterPro" id="IPR012340">
    <property type="entry name" value="NA-bd_OB-fold"/>
</dbReference>
<feature type="domain" description="Elongation factor P C-terminal" evidence="1">
    <location>
        <begin position="1"/>
        <end position="34"/>
    </location>
</feature>
<dbReference type="Proteomes" id="UP000230683">
    <property type="component" value="Unassembled WGS sequence"/>
</dbReference>
<name>A0A2M7X441_UNCKA</name>
<evidence type="ECO:0000313" key="2">
    <source>
        <dbReference type="EMBL" id="PJA40923.1"/>
    </source>
</evidence>
<dbReference type="Gene3D" id="2.40.50.140">
    <property type="entry name" value="Nucleic acid-binding proteins"/>
    <property type="match status" value="1"/>
</dbReference>
<accession>A0A2M7X441</accession>
<dbReference type="GO" id="GO:0005737">
    <property type="term" value="C:cytoplasm"/>
    <property type="evidence" value="ECO:0007669"/>
    <property type="project" value="InterPro"/>
</dbReference>
<dbReference type="SMART" id="SM00841">
    <property type="entry name" value="Elong-fact-P_C"/>
    <property type="match status" value="1"/>
</dbReference>
<dbReference type="InterPro" id="IPR015365">
    <property type="entry name" value="Elong-fact-P_C"/>
</dbReference>
<keyword evidence="2" id="KW-0251">Elongation factor</keyword>
<gene>
    <name evidence="2" type="ORF">CO178_01340</name>
</gene>